<dbReference type="Proteomes" id="UP001732700">
    <property type="component" value="Chromosome 1C"/>
</dbReference>
<protein>
    <submittedName>
        <fullName evidence="1">Uncharacterized protein</fullName>
    </submittedName>
</protein>
<sequence length="163" mass="19033">MEAAFEKHLEDEASKPKVEEKKYSKEEILKHNDDRKKQFMEYALQKYNNEECLAGEMRFVFDEIKKEVYVVEGGLKFYEHFNFTAKQAGSTVLFFSELVPHRDNCDVLCCKPLDCNDNGHCYACKNQRAMNLRHPADEALYVGGHEDCHFPFTWDSISEDDSD</sequence>
<dbReference type="EnsemblPlants" id="AVESA.00010b.r2.1CG0087210.1">
    <property type="protein sequence ID" value="AVESA.00010b.r2.1CG0087210.1.CDS"/>
    <property type="gene ID" value="AVESA.00010b.r2.1CG0087210"/>
</dbReference>
<evidence type="ECO:0000313" key="1">
    <source>
        <dbReference type="EnsemblPlants" id="AVESA.00010b.r2.1CG0087210.1.CDS"/>
    </source>
</evidence>
<name>A0ACD5TMS2_AVESA</name>
<reference evidence="1" key="2">
    <citation type="submission" date="2025-09" db="UniProtKB">
        <authorList>
            <consortium name="EnsemblPlants"/>
        </authorList>
    </citation>
    <scope>IDENTIFICATION</scope>
</reference>
<evidence type="ECO:0000313" key="2">
    <source>
        <dbReference type="Proteomes" id="UP001732700"/>
    </source>
</evidence>
<keyword evidence="2" id="KW-1185">Reference proteome</keyword>
<accession>A0ACD5TMS2</accession>
<proteinExistence type="predicted"/>
<organism evidence="1 2">
    <name type="scientific">Avena sativa</name>
    <name type="common">Oat</name>
    <dbReference type="NCBI Taxonomy" id="4498"/>
    <lineage>
        <taxon>Eukaryota</taxon>
        <taxon>Viridiplantae</taxon>
        <taxon>Streptophyta</taxon>
        <taxon>Embryophyta</taxon>
        <taxon>Tracheophyta</taxon>
        <taxon>Spermatophyta</taxon>
        <taxon>Magnoliopsida</taxon>
        <taxon>Liliopsida</taxon>
        <taxon>Poales</taxon>
        <taxon>Poaceae</taxon>
        <taxon>BOP clade</taxon>
        <taxon>Pooideae</taxon>
        <taxon>Poodae</taxon>
        <taxon>Poeae</taxon>
        <taxon>Poeae Chloroplast Group 1 (Aveneae type)</taxon>
        <taxon>Aveninae</taxon>
        <taxon>Avena</taxon>
    </lineage>
</organism>
<reference evidence="1" key="1">
    <citation type="submission" date="2021-05" db="EMBL/GenBank/DDBJ databases">
        <authorList>
            <person name="Scholz U."/>
            <person name="Mascher M."/>
            <person name="Fiebig A."/>
        </authorList>
    </citation>
    <scope>NUCLEOTIDE SEQUENCE [LARGE SCALE GENOMIC DNA]</scope>
</reference>